<dbReference type="EMBL" id="CP059265">
    <property type="protein sequence ID" value="QLQ31474.1"/>
    <property type="molecule type" value="Genomic_DNA"/>
</dbReference>
<keyword evidence="3" id="KW-1185">Reference proteome</keyword>
<reference evidence="2" key="1">
    <citation type="submission" date="2020-06" db="EMBL/GenBank/DDBJ databases">
        <title>Analysis procedures for assessing recovery of high quality, complete, closed genomes from Nanopore long read metagenome sequencing.</title>
        <authorList>
            <person name="Bessarab I."/>
            <person name="Arumugam K."/>
            <person name="Haryono M."/>
            <person name="Liu X."/>
            <person name="Roy S."/>
            <person name="Zuniga-Montanez R.E."/>
            <person name="Qiu G."/>
            <person name="Drautz-Moses D.I."/>
            <person name="Law Y.Y."/>
            <person name="Wuertz S."/>
            <person name="Lauro F.M."/>
            <person name="Huson D.H."/>
            <person name="Williams R.B."/>
        </authorList>
    </citation>
    <scope>NUCLEOTIDE SEQUENCE [LARGE SCALE GENOMIC DNA]</scope>
    <source>
        <strain evidence="2">SSD2</strain>
    </source>
</reference>
<organism evidence="2 3">
    <name type="scientific">Candidatus Thiothrix singaporensis</name>
    <dbReference type="NCBI Taxonomy" id="2799669"/>
    <lineage>
        <taxon>Bacteria</taxon>
        <taxon>Pseudomonadati</taxon>
        <taxon>Pseudomonadota</taxon>
        <taxon>Gammaproteobacteria</taxon>
        <taxon>Thiotrichales</taxon>
        <taxon>Thiotrichaceae</taxon>
        <taxon>Thiothrix</taxon>
    </lineage>
</organism>
<name>A0A7L6AQW1_9GAMM</name>
<sequence>MRWCEKSRARFKRRKRELVAALMRGNIVPRSPCQPKSYRALMRVNTVPTLKPEDKELVSRADAREKPCRVRRASPKTIVR</sequence>
<evidence type="ECO:0000313" key="2">
    <source>
        <dbReference type="EMBL" id="QLQ31474.1"/>
    </source>
</evidence>
<evidence type="ECO:0000256" key="1">
    <source>
        <dbReference type="SAM" id="MobiDB-lite"/>
    </source>
</evidence>
<feature type="region of interest" description="Disordered" evidence="1">
    <location>
        <begin position="56"/>
        <end position="80"/>
    </location>
</feature>
<feature type="compositionally biased region" description="Basic residues" evidence="1">
    <location>
        <begin position="69"/>
        <end position="80"/>
    </location>
</feature>
<gene>
    <name evidence="2" type="ORF">HZT40_07555</name>
</gene>
<dbReference type="Proteomes" id="UP000510621">
    <property type="component" value="Chromosome"/>
</dbReference>
<protein>
    <submittedName>
        <fullName evidence="2">Uncharacterized protein</fullName>
    </submittedName>
</protein>
<dbReference type="AlphaFoldDB" id="A0A7L6AQW1"/>
<evidence type="ECO:0000313" key="3">
    <source>
        <dbReference type="Proteomes" id="UP000510621"/>
    </source>
</evidence>
<feature type="compositionally biased region" description="Basic and acidic residues" evidence="1">
    <location>
        <begin position="56"/>
        <end position="68"/>
    </location>
</feature>
<dbReference type="KEGG" id="this:HZT40_07555"/>
<accession>A0A7L6AQW1</accession>
<proteinExistence type="predicted"/>